<comment type="caution">
    <text evidence="2">The sequence shown here is derived from an EMBL/GenBank/DDBJ whole genome shotgun (WGS) entry which is preliminary data.</text>
</comment>
<keyword evidence="1" id="KW-1133">Transmembrane helix</keyword>
<dbReference type="EMBL" id="VNHY01000001">
    <property type="protein sequence ID" value="TYP95273.1"/>
    <property type="molecule type" value="Genomic_DNA"/>
</dbReference>
<accession>A0A5D3YQL2</accession>
<keyword evidence="2" id="KW-0418">Kinase</keyword>
<reference evidence="2 3" key="1">
    <citation type="submission" date="2019-07" db="EMBL/GenBank/DDBJ databases">
        <title>Genomic Encyclopedia of Archaeal and Bacterial Type Strains, Phase II (KMG-II): from individual species to whole genera.</title>
        <authorList>
            <person name="Goeker M."/>
        </authorList>
    </citation>
    <scope>NUCLEOTIDE SEQUENCE [LARGE SCALE GENOMIC DNA]</scope>
    <source>
        <strain evidence="2 3">DSM 21935</strain>
    </source>
</reference>
<dbReference type="GO" id="GO:0016301">
    <property type="term" value="F:kinase activity"/>
    <property type="evidence" value="ECO:0007669"/>
    <property type="project" value="UniProtKB-KW"/>
</dbReference>
<dbReference type="OrthoDB" id="5451596at2"/>
<evidence type="ECO:0000313" key="2">
    <source>
        <dbReference type="EMBL" id="TYP95273.1"/>
    </source>
</evidence>
<name>A0A5D3YQL2_9BACT</name>
<proteinExistence type="predicted"/>
<protein>
    <submittedName>
        <fullName evidence="2">Glycogen recognition site of AMP-activated protein kinase</fullName>
    </submittedName>
</protein>
<dbReference type="SUPFAM" id="SSF81296">
    <property type="entry name" value="E set domains"/>
    <property type="match status" value="1"/>
</dbReference>
<keyword evidence="1" id="KW-0812">Transmembrane</keyword>
<dbReference type="Proteomes" id="UP000324595">
    <property type="component" value="Unassembled WGS sequence"/>
</dbReference>
<keyword evidence="2" id="KW-0808">Transferase</keyword>
<sequence>MNEKDQLLRKYLDNELSSEEEKEALHTIADDEHLRSMLRFEHQLEDKFVGNNNTSVPEGFTDQVMHQVGAEQTEEHVSISERLRKYFQYLWVPQQISLRPVYAFSIALLVLAAFSYSFFLSGTFDSNQPVIATNNSQVGKSVQQVSSDREKVMMRFMYVDEEAKSIAVAGDFSDWEPIEMSKQVINGKTIWTGLVSMSRGKHNYMFVKNGDKWVTDPLATVQHEDGFGNKNAVVYL</sequence>
<dbReference type="RefSeq" id="WP_148897948.1">
    <property type="nucleotide sequence ID" value="NZ_VNHY01000001.1"/>
</dbReference>
<evidence type="ECO:0000256" key="1">
    <source>
        <dbReference type="SAM" id="Phobius"/>
    </source>
</evidence>
<organism evidence="2 3">
    <name type="scientific">Fodinibius salinus</name>
    <dbReference type="NCBI Taxonomy" id="860790"/>
    <lineage>
        <taxon>Bacteria</taxon>
        <taxon>Pseudomonadati</taxon>
        <taxon>Balneolota</taxon>
        <taxon>Balneolia</taxon>
        <taxon>Balneolales</taxon>
        <taxon>Balneolaceae</taxon>
        <taxon>Fodinibius</taxon>
    </lineage>
</organism>
<keyword evidence="1" id="KW-0472">Membrane</keyword>
<gene>
    <name evidence="2" type="ORF">LX73_0571</name>
</gene>
<dbReference type="InterPro" id="IPR013783">
    <property type="entry name" value="Ig-like_fold"/>
</dbReference>
<dbReference type="Gene3D" id="2.60.40.10">
    <property type="entry name" value="Immunoglobulins"/>
    <property type="match status" value="1"/>
</dbReference>
<feature type="transmembrane region" description="Helical" evidence="1">
    <location>
        <begin position="101"/>
        <end position="119"/>
    </location>
</feature>
<evidence type="ECO:0000313" key="3">
    <source>
        <dbReference type="Proteomes" id="UP000324595"/>
    </source>
</evidence>
<keyword evidence="3" id="KW-1185">Reference proteome</keyword>
<dbReference type="InterPro" id="IPR014756">
    <property type="entry name" value="Ig_E-set"/>
</dbReference>
<dbReference type="AlphaFoldDB" id="A0A5D3YQL2"/>